<reference evidence="2" key="1">
    <citation type="journal article" date="2019" name="Sci. Rep.">
        <title>Draft genome of Tanacetum cinerariifolium, the natural source of mosquito coil.</title>
        <authorList>
            <person name="Yamashiro T."/>
            <person name="Shiraishi A."/>
            <person name="Satake H."/>
            <person name="Nakayama K."/>
        </authorList>
    </citation>
    <scope>NUCLEOTIDE SEQUENCE</scope>
</reference>
<comment type="caution">
    <text evidence="2">The sequence shown here is derived from an EMBL/GenBank/DDBJ whole genome shotgun (WGS) entry which is preliminary data.</text>
</comment>
<evidence type="ECO:0000313" key="2">
    <source>
        <dbReference type="EMBL" id="GEZ08572.1"/>
    </source>
</evidence>
<protein>
    <submittedName>
        <fullName evidence="2">Uncharacterized protein</fullName>
    </submittedName>
</protein>
<dbReference type="EMBL" id="BKCJ010239327">
    <property type="protein sequence ID" value="GEZ08572.1"/>
    <property type="molecule type" value="Genomic_DNA"/>
</dbReference>
<sequence length="519" mass="59390">FHIAQQIIPAAQLVLKFQGIRRCNNYVVLQSIPCSPEFKILGQLLLDHPLSYVLTATADVSIMYPQKFWITVNKVPDTKDTIKIKLDTQEIIYIVDMFRDTLKLSVETPDNLFIVPETMELIQPFMQIVGYQRVINKVSAFYTKFLAQPWQTMFKKFDSIPSRLEEDYHFIKDDTSLVSVYTTRNVTARGMLISDAFFNDEIRATDDYKETTPRAHKTPTLIAASPQGKQRKQFARETSSPRKSLKVTIKQKPKITLIPPPIQEKLAEEEIEKMVEDKKDEESYASEFDSMLNDDVDDSGTRIEPGSHKENLEVVDDDDNVNEKEKQDESKDDSIEKTDDVAEEKDNDDHTDRTLVGTYATCSIETRNKQMQTPIPTPNRSLRKELSLDKTILEELTAPVSPTTATTSKSKSKRGFTSNRTKILPRSITGMCGRRGQIHTHIKTEFVTHELFMGKIREVIDHCNNVVLELTVAKTNEIIKEEMARLRYGESAPTLHKKTRIITSQYGVSTFTYTSYPAR</sequence>
<dbReference type="AlphaFoldDB" id="A0A699I3W3"/>
<organism evidence="2">
    <name type="scientific">Tanacetum cinerariifolium</name>
    <name type="common">Dalmatian daisy</name>
    <name type="synonym">Chrysanthemum cinerariifolium</name>
    <dbReference type="NCBI Taxonomy" id="118510"/>
    <lineage>
        <taxon>Eukaryota</taxon>
        <taxon>Viridiplantae</taxon>
        <taxon>Streptophyta</taxon>
        <taxon>Embryophyta</taxon>
        <taxon>Tracheophyta</taxon>
        <taxon>Spermatophyta</taxon>
        <taxon>Magnoliopsida</taxon>
        <taxon>eudicotyledons</taxon>
        <taxon>Gunneridae</taxon>
        <taxon>Pentapetalae</taxon>
        <taxon>asterids</taxon>
        <taxon>campanulids</taxon>
        <taxon>Asterales</taxon>
        <taxon>Asteraceae</taxon>
        <taxon>Asteroideae</taxon>
        <taxon>Anthemideae</taxon>
        <taxon>Anthemidinae</taxon>
        <taxon>Tanacetum</taxon>
    </lineage>
</organism>
<gene>
    <name evidence="2" type="ORF">Tci_480545</name>
</gene>
<feature type="compositionally biased region" description="Basic and acidic residues" evidence="1">
    <location>
        <begin position="299"/>
        <end position="312"/>
    </location>
</feature>
<feature type="non-terminal residue" evidence="2">
    <location>
        <position position="1"/>
    </location>
</feature>
<feature type="region of interest" description="Disordered" evidence="1">
    <location>
        <begin position="275"/>
        <end position="354"/>
    </location>
</feature>
<proteinExistence type="predicted"/>
<evidence type="ECO:0000256" key="1">
    <source>
        <dbReference type="SAM" id="MobiDB-lite"/>
    </source>
</evidence>
<name>A0A699I3W3_TANCI</name>
<accession>A0A699I3W3</accession>
<feature type="compositionally biased region" description="Basic and acidic residues" evidence="1">
    <location>
        <begin position="321"/>
        <end position="340"/>
    </location>
</feature>